<dbReference type="InterPro" id="IPR003797">
    <property type="entry name" value="DegV"/>
</dbReference>
<proteinExistence type="predicted"/>
<dbReference type="PROSITE" id="PS51482">
    <property type="entry name" value="DEGV"/>
    <property type="match status" value="1"/>
</dbReference>
<comment type="caution">
    <text evidence="2">The sequence shown here is derived from an EMBL/GenBank/DDBJ whole genome shotgun (WGS) entry which is preliminary data.</text>
</comment>
<dbReference type="Gene3D" id="3.40.50.10170">
    <property type="match status" value="1"/>
</dbReference>
<dbReference type="NCBIfam" id="TIGR00762">
    <property type="entry name" value="DegV"/>
    <property type="match status" value="1"/>
</dbReference>
<dbReference type="PANTHER" id="PTHR33434:SF2">
    <property type="entry name" value="FATTY ACID-BINDING PROTEIN TM_1468"/>
    <property type="match status" value="1"/>
</dbReference>
<gene>
    <name evidence="2" type="ORF">SDC9_150699</name>
</gene>
<dbReference type="Pfam" id="PF02645">
    <property type="entry name" value="DegV"/>
    <property type="match status" value="1"/>
</dbReference>
<evidence type="ECO:0000256" key="1">
    <source>
        <dbReference type="ARBA" id="ARBA00023121"/>
    </source>
</evidence>
<protein>
    <submittedName>
        <fullName evidence="2">Fatty acid-binding protein</fullName>
    </submittedName>
</protein>
<dbReference type="InterPro" id="IPR043168">
    <property type="entry name" value="DegV_C"/>
</dbReference>
<dbReference type="InterPro" id="IPR050270">
    <property type="entry name" value="DegV_domain_contain"/>
</dbReference>
<keyword evidence="1" id="KW-0446">Lipid-binding</keyword>
<accession>A0A645EQP7</accession>
<evidence type="ECO:0000313" key="2">
    <source>
        <dbReference type="EMBL" id="MPN03469.1"/>
    </source>
</evidence>
<sequence length="283" mass="31399">MKIGISAESAIDLPKNLLDEYAIQTVPFTITLGDRTEFDGVITPDQIFAYVDETGKLPKTSAVNEYQFEEHFNKLLSQYDYVIHFSLSSKLSSACDNARKVASHLNGRVRIIDTRTLSTGIALLAIYARELIDKGEDIDAIVSKCEARVPHIQVSSVINNLNYLYKGGRCSALQRFGANLFKIRPQITVVDGGMASRKLYRGKDAAVVKKYCEDTLEMFSNPDKSIAFVTATNYPDEIIDMGEKLLRDFGFKKILRTTAGSTISSYCGDKTIGVFFIDDGGNK</sequence>
<dbReference type="GO" id="GO:0008289">
    <property type="term" value="F:lipid binding"/>
    <property type="evidence" value="ECO:0007669"/>
    <property type="project" value="UniProtKB-KW"/>
</dbReference>
<dbReference type="Gene3D" id="3.30.1180.10">
    <property type="match status" value="1"/>
</dbReference>
<dbReference type="EMBL" id="VSSQ01049385">
    <property type="protein sequence ID" value="MPN03469.1"/>
    <property type="molecule type" value="Genomic_DNA"/>
</dbReference>
<dbReference type="SUPFAM" id="SSF82549">
    <property type="entry name" value="DAK1/DegV-like"/>
    <property type="match status" value="1"/>
</dbReference>
<dbReference type="PANTHER" id="PTHR33434">
    <property type="entry name" value="DEGV DOMAIN-CONTAINING PROTEIN DR_1986-RELATED"/>
    <property type="match status" value="1"/>
</dbReference>
<reference evidence="2" key="1">
    <citation type="submission" date="2019-08" db="EMBL/GenBank/DDBJ databases">
        <authorList>
            <person name="Kucharzyk K."/>
            <person name="Murdoch R.W."/>
            <person name="Higgins S."/>
            <person name="Loffler F."/>
        </authorList>
    </citation>
    <scope>NUCLEOTIDE SEQUENCE</scope>
</reference>
<name>A0A645EQP7_9ZZZZ</name>
<organism evidence="2">
    <name type="scientific">bioreactor metagenome</name>
    <dbReference type="NCBI Taxonomy" id="1076179"/>
    <lineage>
        <taxon>unclassified sequences</taxon>
        <taxon>metagenomes</taxon>
        <taxon>ecological metagenomes</taxon>
    </lineage>
</organism>
<dbReference type="AlphaFoldDB" id="A0A645EQP7"/>